<dbReference type="GO" id="GO:0004602">
    <property type="term" value="F:glutathione peroxidase activity"/>
    <property type="evidence" value="ECO:0007669"/>
    <property type="project" value="TreeGrafter"/>
</dbReference>
<organism evidence="2 3">
    <name type="scientific">Baudoinia panamericana (strain UAMH 10762)</name>
    <name type="common">Angels' share fungus</name>
    <name type="synonym">Baudoinia compniacensis (strain UAMH 10762)</name>
    <dbReference type="NCBI Taxonomy" id="717646"/>
    <lineage>
        <taxon>Eukaryota</taxon>
        <taxon>Fungi</taxon>
        <taxon>Dikarya</taxon>
        <taxon>Ascomycota</taxon>
        <taxon>Pezizomycotina</taxon>
        <taxon>Dothideomycetes</taxon>
        <taxon>Dothideomycetidae</taxon>
        <taxon>Mycosphaerellales</taxon>
        <taxon>Teratosphaeriaceae</taxon>
        <taxon>Baudoinia</taxon>
    </lineage>
</organism>
<dbReference type="InterPro" id="IPR001853">
    <property type="entry name" value="DSBA-like_thioredoxin_dom"/>
</dbReference>
<gene>
    <name evidence="2" type="ORF">BAUCODRAFT_319300</name>
</gene>
<name>M2MX66_BAUPA</name>
<dbReference type="KEGG" id="bcom:BAUCODRAFT_319300"/>
<dbReference type="GO" id="GO:0004364">
    <property type="term" value="F:glutathione transferase activity"/>
    <property type="evidence" value="ECO:0007669"/>
    <property type="project" value="TreeGrafter"/>
</dbReference>
<dbReference type="HOGENOM" id="CLU_069253_1_4_1"/>
<dbReference type="SUPFAM" id="SSF52833">
    <property type="entry name" value="Thioredoxin-like"/>
    <property type="match status" value="1"/>
</dbReference>
<dbReference type="OrthoDB" id="4664297at2759"/>
<keyword evidence="3" id="KW-1185">Reference proteome</keyword>
<dbReference type="eggNOG" id="ENOG502S5GX">
    <property type="taxonomic scope" value="Eukaryota"/>
</dbReference>
<protein>
    <recommendedName>
        <fullName evidence="1">DSBA-like thioredoxin domain-containing protein</fullName>
    </recommendedName>
</protein>
<dbReference type="PANTHER" id="PTHR42943:SF2">
    <property type="entry name" value="GLUTATHIONE S-TRANSFERASE KAPPA 1"/>
    <property type="match status" value="1"/>
</dbReference>
<dbReference type="OMA" id="NTIFAQR"/>
<evidence type="ECO:0000259" key="1">
    <source>
        <dbReference type="Pfam" id="PF01323"/>
    </source>
</evidence>
<accession>M2MX66</accession>
<dbReference type="RefSeq" id="XP_007681656.1">
    <property type="nucleotide sequence ID" value="XM_007683466.1"/>
</dbReference>
<dbReference type="AlphaFoldDB" id="M2MX66"/>
<dbReference type="EMBL" id="KB445564">
    <property type="protein sequence ID" value="EMC91239.1"/>
    <property type="molecule type" value="Genomic_DNA"/>
</dbReference>
<evidence type="ECO:0000313" key="2">
    <source>
        <dbReference type="EMBL" id="EMC91239.1"/>
    </source>
</evidence>
<proteinExistence type="predicted"/>
<sequence length="173" mass="19280">MNAVGNKAPIEIRNKDKWINKERVRWAKQFNIPLAEKTPEPFPQLTLTAQRALCAVVLHQPAKLDACIEALYNTFWIERKPIKDAAVVTAALATVLGEAEAKRMLEKAGSPEVKKLLTDNSNLAIDEGAFGLPYFVCTNAEGVKEGFWGFDHLGQIVDFLGLQRDQKGFRAML</sequence>
<dbReference type="GO" id="GO:0005777">
    <property type="term" value="C:peroxisome"/>
    <property type="evidence" value="ECO:0007669"/>
    <property type="project" value="TreeGrafter"/>
</dbReference>
<dbReference type="InterPro" id="IPR036249">
    <property type="entry name" value="Thioredoxin-like_sf"/>
</dbReference>
<dbReference type="GeneID" id="19111636"/>
<dbReference type="InterPro" id="IPR051924">
    <property type="entry name" value="GST_Kappa/NadH"/>
</dbReference>
<dbReference type="Proteomes" id="UP000011761">
    <property type="component" value="Unassembled WGS sequence"/>
</dbReference>
<dbReference type="GO" id="GO:0006749">
    <property type="term" value="P:glutathione metabolic process"/>
    <property type="evidence" value="ECO:0007669"/>
    <property type="project" value="TreeGrafter"/>
</dbReference>
<dbReference type="PANTHER" id="PTHR42943">
    <property type="entry name" value="GLUTATHIONE S-TRANSFERASE KAPPA"/>
    <property type="match status" value="1"/>
</dbReference>
<dbReference type="GO" id="GO:0005739">
    <property type="term" value="C:mitochondrion"/>
    <property type="evidence" value="ECO:0007669"/>
    <property type="project" value="TreeGrafter"/>
</dbReference>
<dbReference type="Pfam" id="PF01323">
    <property type="entry name" value="DSBA"/>
    <property type="match status" value="1"/>
</dbReference>
<dbReference type="Gene3D" id="3.40.30.10">
    <property type="entry name" value="Glutaredoxin"/>
    <property type="match status" value="1"/>
</dbReference>
<evidence type="ECO:0000313" key="3">
    <source>
        <dbReference type="Proteomes" id="UP000011761"/>
    </source>
</evidence>
<reference evidence="2 3" key="1">
    <citation type="journal article" date="2012" name="PLoS Pathog.">
        <title>Diverse lifestyles and strategies of plant pathogenesis encoded in the genomes of eighteen Dothideomycetes fungi.</title>
        <authorList>
            <person name="Ohm R.A."/>
            <person name="Feau N."/>
            <person name="Henrissat B."/>
            <person name="Schoch C.L."/>
            <person name="Horwitz B.A."/>
            <person name="Barry K.W."/>
            <person name="Condon B.J."/>
            <person name="Copeland A.C."/>
            <person name="Dhillon B."/>
            <person name="Glaser F."/>
            <person name="Hesse C.N."/>
            <person name="Kosti I."/>
            <person name="LaButti K."/>
            <person name="Lindquist E.A."/>
            <person name="Lucas S."/>
            <person name="Salamov A.A."/>
            <person name="Bradshaw R.E."/>
            <person name="Ciuffetti L."/>
            <person name="Hamelin R.C."/>
            <person name="Kema G.H.J."/>
            <person name="Lawrence C."/>
            <person name="Scott J.A."/>
            <person name="Spatafora J.W."/>
            <person name="Turgeon B.G."/>
            <person name="de Wit P.J.G.M."/>
            <person name="Zhong S."/>
            <person name="Goodwin S.B."/>
            <person name="Grigoriev I.V."/>
        </authorList>
    </citation>
    <scope>NUCLEOTIDE SEQUENCE [LARGE SCALE GENOMIC DNA]</scope>
    <source>
        <strain evidence="2 3">UAMH 10762</strain>
    </source>
</reference>
<feature type="domain" description="DSBA-like thioredoxin" evidence="1">
    <location>
        <begin position="4"/>
        <end position="160"/>
    </location>
</feature>